<evidence type="ECO:0000313" key="13">
    <source>
        <dbReference type="EMBL" id="CAF4497066.1"/>
    </source>
</evidence>
<dbReference type="GO" id="GO:0005737">
    <property type="term" value="C:cytoplasm"/>
    <property type="evidence" value="ECO:0007669"/>
    <property type="project" value="TreeGrafter"/>
</dbReference>
<protein>
    <recommendedName>
        <fullName evidence="9">Ferritin</fullName>
        <ecNumber evidence="9">1.16.3.1</ecNumber>
    </recommendedName>
</protein>
<dbReference type="GO" id="GO:0006826">
    <property type="term" value="P:iron ion transport"/>
    <property type="evidence" value="ECO:0007669"/>
    <property type="project" value="InterPro"/>
</dbReference>
<dbReference type="InterPro" id="IPR001519">
    <property type="entry name" value="Ferritin"/>
</dbReference>
<gene>
    <name evidence="12" type="ORF">KIK155_LOCUS508</name>
    <name evidence="13" type="ORF">TOA249_LOCUS3107</name>
</gene>
<dbReference type="Gene3D" id="1.20.1260.10">
    <property type="match status" value="1"/>
</dbReference>
<evidence type="ECO:0000256" key="5">
    <source>
        <dbReference type="ARBA" id="ARBA00023004"/>
    </source>
</evidence>
<evidence type="ECO:0000256" key="4">
    <source>
        <dbReference type="ARBA" id="ARBA00023002"/>
    </source>
</evidence>
<feature type="chain" id="PRO_5035614051" description="Ferritin" evidence="10">
    <location>
        <begin position="24"/>
        <end position="205"/>
    </location>
</feature>
<keyword evidence="2 9" id="KW-0409">Iron storage</keyword>
<evidence type="ECO:0000256" key="10">
    <source>
        <dbReference type="SAM" id="SignalP"/>
    </source>
</evidence>
<evidence type="ECO:0000256" key="3">
    <source>
        <dbReference type="ARBA" id="ARBA00022723"/>
    </source>
</evidence>
<proteinExistence type="inferred from homology"/>
<comment type="function">
    <text evidence="6">Stores iron in a soluble, non-toxic, readily available form. Important for iron homeostasis. Has ferroxidase activity. Iron is taken up in the ferrous form and deposited as ferric hydroxides after oxidation.</text>
</comment>
<dbReference type="Proteomes" id="UP000663838">
    <property type="component" value="Unassembled WGS sequence"/>
</dbReference>
<accession>A0A817TY75</accession>
<evidence type="ECO:0000256" key="6">
    <source>
        <dbReference type="ARBA" id="ARBA00025111"/>
    </source>
</evidence>
<feature type="signal peptide" evidence="10">
    <location>
        <begin position="1"/>
        <end position="23"/>
    </location>
</feature>
<keyword evidence="5 8" id="KW-0408">Iron</keyword>
<evidence type="ECO:0000313" key="12">
    <source>
        <dbReference type="EMBL" id="CAF3321250.1"/>
    </source>
</evidence>
<evidence type="ECO:0000256" key="7">
    <source>
        <dbReference type="ARBA" id="ARBA00047990"/>
    </source>
</evidence>
<sequence length="205" mass="23097">MLKTISFIVISIVLLKLIVPSCSIKISINVAKCLSDLATQELTGSYNYLQLSSKLGTNNAYPGFASLFTKLSDDDSSKANDLVKFLALRKAKLDRLINVNGVSIRAGIKNTMDVVNALSAARNQNKEAWNIAVRCHQEADNAKDANVQDYLESHVLDHHIEVERLLEDFDNRFNEAQEFELKLVIFMLDEELLNTYGDRRKDIFS</sequence>
<dbReference type="GO" id="GO:0006879">
    <property type="term" value="P:intracellular iron ion homeostasis"/>
    <property type="evidence" value="ECO:0007669"/>
    <property type="project" value="UniProtKB-KW"/>
</dbReference>
<evidence type="ECO:0000256" key="1">
    <source>
        <dbReference type="ARBA" id="ARBA00007513"/>
    </source>
</evidence>
<dbReference type="PANTHER" id="PTHR11431">
    <property type="entry name" value="FERRITIN"/>
    <property type="match status" value="1"/>
</dbReference>
<keyword evidence="3 8" id="KW-0479">Metal-binding</keyword>
<dbReference type="GO" id="GO:0004322">
    <property type="term" value="F:ferroxidase activity"/>
    <property type="evidence" value="ECO:0007669"/>
    <property type="project" value="UniProtKB-EC"/>
</dbReference>
<feature type="domain" description="Ferritin-like diiron" evidence="11">
    <location>
        <begin position="24"/>
        <end position="177"/>
    </location>
</feature>
<comment type="similarity">
    <text evidence="1 9">Belongs to the ferritin family.</text>
</comment>
<keyword evidence="4 9" id="KW-0560">Oxidoreductase</keyword>
<dbReference type="InterPro" id="IPR009040">
    <property type="entry name" value="Ferritin-like_diiron"/>
</dbReference>
<evidence type="ECO:0000256" key="2">
    <source>
        <dbReference type="ARBA" id="ARBA00022434"/>
    </source>
</evidence>
<evidence type="ECO:0000313" key="14">
    <source>
        <dbReference type="Proteomes" id="UP000663865"/>
    </source>
</evidence>
<dbReference type="PROSITE" id="PS50905">
    <property type="entry name" value="FERRITIN_LIKE"/>
    <property type="match status" value="1"/>
</dbReference>
<dbReference type="GO" id="GO:0008198">
    <property type="term" value="F:ferrous iron binding"/>
    <property type="evidence" value="ECO:0007669"/>
    <property type="project" value="TreeGrafter"/>
</dbReference>
<name>A0A817TY75_9BILA</name>
<dbReference type="Proteomes" id="UP000663865">
    <property type="component" value="Unassembled WGS sequence"/>
</dbReference>
<dbReference type="InterPro" id="IPR009078">
    <property type="entry name" value="Ferritin-like_SF"/>
</dbReference>
<keyword evidence="10" id="KW-0732">Signal</keyword>
<dbReference type="Pfam" id="PF00210">
    <property type="entry name" value="Ferritin"/>
    <property type="match status" value="1"/>
</dbReference>
<evidence type="ECO:0000256" key="9">
    <source>
        <dbReference type="RuleBase" id="RU361145"/>
    </source>
</evidence>
<reference evidence="12" key="1">
    <citation type="submission" date="2021-02" db="EMBL/GenBank/DDBJ databases">
        <authorList>
            <person name="Nowell W R."/>
        </authorList>
    </citation>
    <scope>NUCLEOTIDE SEQUENCE</scope>
</reference>
<comment type="catalytic activity">
    <reaction evidence="7 9">
        <text>4 Fe(2+) + O2 + 4 H(+) = 4 Fe(3+) + 2 H2O</text>
        <dbReference type="Rhea" id="RHEA:11148"/>
        <dbReference type="ChEBI" id="CHEBI:15377"/>
        <dbReference type="ChEBI" id="CHEBI:15378"/>
        <dbReference type="ChEBI" id="CHEBI:15379"/>
        <dbReference type="ChEBI" id="CHEBI:29033"/>
        <dbReference type="ChEBI" id="CHEBI:29034"/>
        <dbReference type="EC" id="1.16.3.1"/>
    </reaction>
</comment>
<evidence type="ECO:0000259" key="11">
    <source>
        <dbReference type="PROSITE" id="PS50905"/>
    </source>
</evidence>
<dbReference type="InterPro" id="IPR008331">
    <property type="entry name" value="Ferritin_DPS_dom"/>
</dbReference>
<dbReference type="InterPro" id="IPR012347">
    <property type="entry name" value="Ferritin-like"/>
</dbReference>
<comment type="caution">
    <text evidence="12">The sequence shown here is derived from an EMBL/GenBank/DDBJ whole genome shotgun (WGS) entry which is preliminary data.</text>
</comment>
<dbReference type="EMBL" id="CAJNYV010000011">
    <property type="protein sequence ID" value="CAF3321250.1"/>
    <property type="molecule type" value="Genomic_DNA"/>
</dbReference>
<dbReference type="EMBL" id="CAJOBS010000106">
    <property type="protein sequence ID" value="CAF4497066.1"/>
    <property type="molecule type" value="Genomic_DNA"/>
</dbReference>
<dbReference type="EC" id="1.16.3.1" evidence="9"/>
<dbReference type="SUPFAM" id="SSF47240">
    <property type="entry name" value="Ferritin-like"/>
    <property type="match status" value="1"/>
</dbReference>
<comment type="function">
    <text evidence="9">Stores iron in a soluble, non-toxic, readily available form. Important for iron homeostasis. Iron is taken up in the ferrous form and deposited as ferric hydroxides after oxidation.</text>
</comment>
<feature type="binding site" evidence="8">
    <location>
        <position position="41"/>
    </location>
    <ligand>
        <name>Fe cation</name>
        <dbReference type="ChEBI" id="CHEBI:24875"/>
        <label>1</label>
    </ligand>
</feature>
<evidence type="ECO:0000256" key="8">
    <source>
        <dbReference type="PIRSR" id="PIRSR601519-1"/>
    </source>
</evidence>
<organism evidence="12 14">
    <name type="scientific">Rotaria socialis</name>
    <dbReference type="NCBI Taxonomy" id="392032"/>
    <lineage>
        <taxon>Eukaryota</taxon>
        <taxon>Metazoa</taxon>
        <taxon>Spiralia</taxon>
        <taxon>Gnathifera</taxon>
        <taxon>Rotifera</taxon>
        <taxon>Eurotatoria</taxon>
        <taxon>Bdelloidea</taxon>
        <taxon>Philodinida</taxon>
        <taxon>Philodinidae</taxon>
        <taxon>Rotaria</taxon>
    </lineage>
</organism>
<dbReference type="PANTHER" id="PTHR11431:SF75">
    <property type="entry name" value="FERRITIN"/>
    <property type="match status" value="1"/>
</dbReference>
<dbReference type="AlphaFoldDB" id="A0A817TY75"/>
<dbReference type="GO" id="GO:0008199">
    <property type="term" value="F:ferric iron binding"/>
    <property type="evidence" value="ECO:0007669"/>
    <property type="project" value="InterPro"/>
</dbReference>